<dbReference type="STRING" id="27342.A0A0H2RJC5"/>
<feature type="domain" description="CID" evidence="2">
    <location>
        <begin position="4"/>
        <end position="156"/>
    </location>
</feature>
<feature type="compositionally biased region" description="Basic and acidic residues" evidence="1">
    <location>
        <begin position="603"/>
        <end position="615"/>
    </location>
</feature>
<organism evidence="3 4">
    <name type="scientific">Schizopora paradoxa</name>
    <dbReference type="NCBI Taxonomy" id="27342"/>
    <lineage>
        <taxon>Eukaryota</taxon>
        <taxon>Fungi</taxon>
        <taxon>Dikarya</taxon>
        <taxon>Basidiomycota</taxon>
        <taxon>Agaricomycotina</taxon>
        <taxon>Agaricomycetes</taxon>
        <taxon>Hymenochaetales</taxon>
        <taxon>Schizoporaceae</taxon>
        <taxon>Schizopora</taxon>
    </lineage>
</organism>
<sequence length="646" mass="69614">MADTSTASIDSFEATLKEVVNRKRLSASKVTNLTDIALKIMEFDTQMVSILYRTHKSLPSKSKVASLYAFDALCRAARHQAVKQGLTAESGAGKGTSFTFLKKIEGVLEGLIVDMMACEAPEAKEKTKKILDIWTKSSTFSTDVMNRLMDVVKRAAEKGAYRNPYVMNETENPSRSPPSVSTPVAVTTPTAESAQAALLALLTTAAAAKNNNGPSISNSAVLPTQNSPQTQLDPMQLALLQQLASKASVVVPPQNNLGAPLPPAPAPVPPLVRAPEQNYHAGPSVGSGFNPPPHSYFESYPNSDRRDPRQGRYESRGRGRGDFHRDDRRQNYPQNDDPGPRGDFRGRGGHGDHFGPNRRGGHNQYYDRDRERGNWGPPNGNRNRSRSRSPSRNTRFSGPSRDIKPYSPPHRPSLQQVSVARSNSPEQQRPVAKPIEAGKDEFGRDIRPSSLERVTSVPKEDVDARPSSSKPTTLPNTKEEPPDASTPKPLEANISTSTPGGAQSWGLESFDLSTFNPTEASSWKALGDAFTVTNGYVPSQEELMQFIMGAMALQAQSAGFGGFGMQPGMQGGPSFPVNEAQQWGGDYSDGGTSAPVAMDDAEGITKEGHGKKGSEADSPGASAGGTGQMQKVGDKWIFVRNKPINS</sequence>
<gene>
    <name evidence="3" type="ORF">SCHPADRAFT_916639</name>
</gene>
<feature type="region of interest" description="Disordered" evidence="1">
    <location>
        <begin position="261"/>
        <end position="505"/>
    </location>
</feature>
<keyword evidence="4" id="KW-1185">Reference proteome</keyword>
<accession>A0A0H2RJC5</accession>
<protein>
    <recommendedName>
        <fullName evidence="2">CID domain-containing protein</fullName>
    </recommendedName>
</protein>
<feature type="compositionally biased region" description="Basic and acidic residues" evidence="1">
    <location>
        <begin position="303"/>
        <end position="330"/>
    </location>
</feature>
<dbReference type="PROSITE" id="PS51391">
    <property type="entry name" value="CID"/>
    <property type="match status" value="1"/>
</dbReference>
<dbReference type="Pfam" id="PF04818">
    <property type="entry name" value="CID"/>
    <property type="match status" value="1"/>
</dbReference>
<feature type="compositionally biased region" description="Pro residues" evidence="1">
    <location>
        <begin position="261"/>
        <end position="272"/>
    </location>
</feature>
<feature type="compositionally biased region" description="Basic and acidic residues" evidence="1">
    <location>
        <begin position="436"/>
        <end position="447"/>
    </location>
</feature>
<dbReference type="Gene3D" id="1.25.40.90">
    <property type="match status" value="1"/>
</dbReference>
<feature type="region of interest" description="Disordered" evidence="1">
    <location>
        <begin position="166"/>
        <end position="187"/>
    </location>
</feature>
<dbReference type="OrthoDB" id="79367at2759"/>
<feature type="compositionally biased region" description="Polar residues" evidence="1">
    <location>
        <begin position="466"/>
        <end position="476"/>
    </location>
</feature>
<dbReference type="SUPFAM" id="SSF48464">
    <property type="entry name" value="ENTH/VHS domain"/>
    <property type="match status" value="1"/>
</dbReference>
<reference evidence="3 4" key="1">
    <citation type="submission" date="2015-04" db="EMBL/GenBank/DDBJ databases">
        <title>Complete genome sequence of Schizopora paradoxa KUC8140, a cosmopolitan wood degrader in East Asia.</title>
        <authorList>
            <consortium name="DOE Joint Genome Institute"/>
            <person name="Min B."/>
            <person name="Park H."/>
            <person name="Jang Y."/>
            <person name="Kim J.-J."/>
            <person name="Kim K.H."/>
            <person name="Pangilinan J."/>
            <person name="Lipzen A."/>
            <person name="Riley R."/>
            <person name="Grigoriev I.V."/>
            <person name="Spatafora J.W."/>
            <person name="Choi I.-G."/>
        </authorList>
    </citation>
    <scope>NUCLEOTIDE SEQUENCE [LARGE SCALE GENOMIC DNA]</scope>
    <source>
        <strain evidence="3 4">KUC8140</strain>
    </source>
</reference>
<evidence type="ECO:0000259" key="2">
    <source>
        <dbReference type="PROSITE" id="PS51391"/>
    </source>
</evidence>
<dbReference type="SMART" id="SM00582">
    <property type="entry name" value="RPR"/>
    <property type="match status" value="1"/>
</dbReference>
<proteinExistence type="predicted"/>
<dbReference type="Proteomes" id="UP000053477">
    <property type="component" value="Unassembled WGS sequence"/>
</dbReference>
<dbReference type="EMBL" id="KQ086052">
    <property type="protein sequence ID" value="KLO09543.1"/>
    <property type="molecule type" value="Genomic_DNA"/>
</dbReference>
<dbReference type="InterPro" id="IPR006569">
    <property type="entry name" value="CID_dom"/>
</dbReference>
<evidence type="ECO:0000313" key="3">
    <source>
        <dbReference type="EMBL" id="KLO09543.1"/>
    </source>
</evidence>
<feature type="compositionally biased region" description="Polar residues" evidence="1">
    <location>
        <begin position="413"/>
        <end position="427"/>
    </location>
</feature>
<feature type="region of interest" description="Disordered" evidence="1">
    <location>
        <begin position="603"/>
        <end position="646"/>
    </location>
</feature>
<dbReference type="AlphaFoldDB" id="A0A0H2RJC5"/>
<feature type="compositionally biased region" description="Basic and acidic residues" evidence="1">
    <location>
        <begin position="338"/>
        <end position="355"/>
    </location>
</feature>
<name>A0A0H2RJC5_9AGAM</name>
<feature type="compositionally biased region" description="Low complexity" evidence="1">
    <location>
        <begin position="173"/>
        <end position="187"/>
    </location>
</feature>
<dbReference type="InParanoid" id="A0A0H2RJC5"/>
<dbReference type="InterPro" id="IPR008942">
    <property type="entry name" value="ENTH_VHS"/>
</dbReference>
<evidence type="ECO:0000313" key="4">
    <source>
        <dbReference type="Proteomes" id="UP000053477"/>
    </source>
</evidence>
<evidence type="ECO:0000256" key="1">
    <source>
        <dbReference type="SAM" id="MobiDB-lite"/>
    </source>
</evidence>